<gene>
    <name evidence="1" type="ORF">JD81_02515</name>
</gene>
<dbReference type="Pfam" id="PF03301">
    <property type="entry name" value="Trp_dioxygenase"/>
    <property type="match status" value="1"/>
</dbReference>
<comment type="caution">
    <text evidence="1">The sequence shown here is derived from an EMBL/GenBank/DDBJ whole genome shotgun (WGS) entry which is preliminary data.</text>
</comment>
<dbReference type="GO" id="GO:0004833">
    <property type="term" value="F:L-tryptophan 2,3-dioxygenase activity"/>
    <property type="evidence" value="ECO:0007669"/>
    <property type="project" value="InterPro"/>
</dbReference>
<dbReference type="SUPFAM" id="SSF140959">
    <property type="entry name" value="Indolic compounds 2,3-dioxygenase-like"/>
    <property type="match status" value="1"/>
</dbReference>
<sequence length="251" mass="27948">MGRALIRAGPGIGHTDTHGRDDSVKRDFSPVLPGEGATDYARYMRTDTLLALQRDPAEMTHRDELLFQVVHQSAELWLKLAVAELTEAAARIGDGELAEAELLLARSALAVRLITDQLDMFRYLPPATFQALVPVLGNGSGAESPGWKQAQAASRRLDQAFSTYLADRQIDLRKIYSGNPADPVYRLAEAMVEWDERVALWRVRHYKIAIRIGSHGAIGTQGSPANWLAKLIDHRFFPELWQVRTELGGEH</sequence>
<name>A0A562WFE7_9ACTN</name>
<keyword evidence="1" id="KW-0560">Oxidoreductase</keyword>
<reference evidence="1 2" key="1">
    <citation type="submission" date="2019-07" db="EMBL/GenBank/DDBJ databases">
        <title>R&amp;d 2014.</title>
        <authorList>
            <person name="Klenk H.-P."/>
        </authorList>
    </citation>
    <scope>NUCLEOTIDE SEQUENCE [LARGE SCALE GENOMIC DNA]</scope>
    <source>
        <strain evidence="1 2">DSM 43912</strain>
    </source>
</reference>
<evidence type="ECO:0000313" key="1">
    <source>
        <dbReference type="EMBL" id="TWJ29009.1"/>
    </source>
</evidence>
<dbReference type="GO" id="GO:0020037">
    <property type="term" value="F:heme binding"/>
    <property type="evidence" value="ECO:0007669"/>
    <property type="project" value="InterPro"/>
</dbReference>
<dbReference type="PANTHER" id="PTHR10138">
    <property type="entry name" value="TRYPTOPHAN 2,3-DIOXYGENASE"/>
    <property type="match status" value="1"/>
</dbReference>
<accession>A0A562WFE7</accession>
<dbReference type="GO" id="GO:0019441">
    <property type="term" value="P:L-tryptophan catabolic process to kynurenine"/>
    <property type="evidence" value="ECO:0007669"/>
    <property type="project" value="InterPro"/>
</dbReference>
<dbReference type="PANTHER" id="PTHR10138:SF0">
    <property type="entry name" value="TRYPTOPHAN 2,3-DIOXYGENASE"/>
    <property type="match status" value="1"/>
</dbReference>
<dbReference type="AlphaFoldDB" id="A0A562WFE7"/>
<protein>
    <submittedName>
        <fullName evidence="1">Tryptophan 2,3-dioxygenase</fullName>
    </submittedName>
</protein>
<dbReference type="InterPro" id="IPR004981">
    <property type="entry name" value="Trp_2_3_dOase"/>
</dbReference>
<dbReference type="InterPro" id="IPR037217">
    <property type="entry name" value="Trp/Indoleamine_2_3_dOase-like"/>
</dbReference>
<dbReference type="Proteomes" id="UP000319728">
    <property type="component" value="Unassembled WGS sequence"/>
</dbReference>
<keyword evidence="1" id="KW-0223">Dioxygenase</keyword>
<dbReference type="GO" id="GO:0019442">
    <property type="term" value="P:L-tryptophan catabolic process to acetyl-CoA"/>
    <property type="evidence" value="ECO:0007669"/>
    <property type="project" value="TreeGrafter"/>
</dbReference>
<dbReference type="EMBL" id="VLLP01000001">
    <property type="protein sequence ID" value="TWJ29009.1"/>
    <property type="molecule type" value="Genomic_DNA"/>
</dbReference>
<evidence type="ECO:0000313" key="2">
    <source>
        <dbReference type="Proteomes" id="UP000319728"/>
    </source>
</evidence>
<keyword evidence="2" id="KW-1185">Reference proteome</keyword>
<dbReference type="Gene3D" id="1.20.58.480">
    <property type="match status" value="1"/>
</dbReference>
<dbReference type="GO" id="GO:0046872">
    <property type="term" value="F:metal ion binding"/>
    <property type="evidence" value="ECO:0007669"/>
    <property type="project" value="InterPro"/>
</dbReference>
<proteinExistence type="predicted"/>
<organism evidence="1 2">
    <name type="scientific">Micromonospora sagamiensis</name>
    <dbReference type="NCBI Taxonomy" id="47875"/>
    <lineage>
        <taxon>Bacteria</taxon>
        <taxon>Bacillati</taxon>
        <taxon>Actinomycetota</taxon>
        <taxon>Actinomycetes</taxon>
        <taxon>Micromonosporales</taxon>
        <taxon>Micromonosporaceae</taxon>
        <taxon>Micromonospora</taxon>
    </lineage>
</organism>